<organism evidence="1 2">
    <name type="scientific">Dioscorea zingiberensis</name>
    <dbReference type="NCBI Taxonomy" id="325984"/>
    <lineage>
        <taxon>Eukaryota</taxon>
        <taxon>Viridiplantae</taxon>
        <taxon>Streptophyta</taxon>
        <taxon>Embryophyta</taxon>
        <taxon>Tracheophyta</taxon>
        <taxon>Spermatophyta</taxon>
        <taxon>Magnoliopsida</taxon>
        <taxon>Liliopsida</taxon>
        <taxon>Dioscoreales</taxon>
        <taxon>Dioscoreaceae</taxon>
        <taxon>Dioscorea</taxon>
    </lineage>
</organism>
<evidence type="ECO:0000313" key="2">
    <source>
        <dbReference type="Proteomes" id="UP001085076"/>
    </source>
</evidence>
<comment type="caution">
    <text evidence="1">The sequence shown here is derived from an EMBL/GenBank/DDBJ whole genome shotgun (WGS) entry which is preliminary data.</text>
</comment>
<accession>A0A9D5CX29</accession>
<name>A0A9D5CX29_9LILI</name>
<protein>
    <submittedName>
        <fullName evidence="1">Uncharacterized protein</fullName>
    </submittedName>
</protein>
<reference evidence="1" key="2">
    <citation type="journal article" date="2022" name="Hortic Res">
        <title>The genome of Dioscorea zingiberensis sheds light on the biosynthesis, origin and evolution of the medicinally important diosgenin saponins.</title>
        <authorList>
            <person name="Li Y."/>
            <person name="Tan C."/>
            <person name="Li Z."/>
            <person name="Guo J."/>
            <person name="Li S."/>
            <person name="Chen X."/>
            <person name="Wang C."/>
            <person name="Dai X."/>
            <person name="Yang H."/>
            <person name="Song W."/>
            <person name="Hou L."/>
            <person name="Xu J."/>
            <person name="Tong Z."/>
            <person name="Xu A."/>
            <person name="Yuan X."/>
            <person name="Wang W."/>
            <person name="Yang Q."/>
            <person name="Chen L."/>
            <person name="Sun Z."/>
            <person name="Wang K."/>
            <person name="Pan B."/>
            <person name="Chen J."/>
            <person name="Bao Y."/>
            <person name="Liu F."/>
            <person name="Qi X."/>
            <person name="Gang D.R."/>
            <person name="Wen J."/>
            <person name="Li J."/>
        </authorList>
    </citation>
    <scope>NUCLEOTIDE SEQUENCE</scope>
    <source>
        <strain evidence="1">Dzin_1.0</strain>
    </source>
</reference>
<dbReference type="AlphaFoldDB" id="A0A9D5CX29"/>
<evidence type="ECO:0000313" key="1">
    <source>
        <dbReference type="EMBL" id="KAJ0980679.1"/>
    </source>
</evidence>
<proteinExistence type="predicted"/>
<gene>
    <name evidence="1" type="ORF">J5N97_008934</name>
</gene>
<keyword evidence="2" id="KW-1185">Reference proteome</keyword>
<sequence>MGKERALCIAWKGDQDLLCCSAGAAQRPFHYPKQIPGRLAAIVTSTHYPVKRFSRFKVCAVVEEDDGPKWWEKMLGQI</sequence>
<dbReference type="Proteomes" id="UP001085076">
    <property type="component" value="Miscellaneous, Linkage group lg02"/>
</dbReference>
<dbReference type="EMBL" id="JAGGNH010000002">
    <property type="protein sequence ID" value="KAJ0980679.1"/>
    <property type="molecule type" value="Genomic_DNA"/>
</dbReference>
<reference evidence="1" key="1">
    <citation type="submission" date="2021-03" db="EMBL/GenBank/DDBJ databases">
        <authorList>
            <person name="Li Z."/>
            <person name="Yang C."/>
        </authorList>
    </citation>
    <scope>NUCLEOTIDE SEQUENCE</scope>
    <source>
        <strain evidence="1">Dzin_1.0</strain>
        <tissue evidence="1">Leaf</tissue>
    </source>
</reference>